<dbReference type="SMART" id="SM00671">
    <property type="entry name" value="SEL1"/>
    <property type="match status" value="2"/>
</dbReference>
<organism evidence="1 2">
    <name type="scientific">Cognatiyoonia sediminum</name>
    <dbReference type="NCBI Taxonomy" id="1508389"/>
    <lineage>
        <taxon>Bacteria</taxon>
        <taxon>Pseudomonadati</taxon>
        <taxon>Pseudomonadota</taxon>
        <taxon>Alphaproteobacteria</taxon>
        <taxon>Rhodobacterales</taxon>
        <taxon>Paracoccaceae</taxon>
        <taxon>Cognatiyoonia</taxon>
    </lineage>
</organism>
<evidence type="ECO:0000313" key="1">
    <source>
        <dbReference type="EMBL" id="SHG63642.1"/>
    </source>
</evidence>
<proteinExistence type="predicted"/>
<evidence type="ECO:0008006" key="3">
    <source>
        <dbReference type="Google" id="ProtNLM"/>
    </source>
</evidence>
<dbReference type="Proteomes" id="UP000184074">
    <property type="component" value="Unassembled WGS sequence"/>
</dbReference>
<dbReference type="SUPFAM" id="SSF81901">
    <property type="entry name" value="HCP-like"/>
    <property type="match status" value="1"/>
</dbReference>
<gene>
    <name evidence="1" type="ORF">SAMN05444003_0257</name>
</gene>
<protein>
    <recommendedName>
        <fullName evidence="3">Sel1 repeat-containing protein</fullName>
    </recommendedName>
</protein>
<evidence type="ECO:0000313" key="2">
    <source>
        <dbReference type="Proteomes" id="UP000184074"/>
    </source>
</evidence>
<dbReference type="Gene3D" id="1.25.40.10">
    <property type="entry name" value="Tetratricopeptide repeat domain"/>
    <property type="match status" value="1"/>
</dbReference>
<keyword evidence="2" id="KW-1185">Reference proteome</keyword>
<dbReference type="InterPro" id="IPR011990">
    <property type="entry name" value="TPR-like_helical_dom_sf"/>
</dbReference>
<dbReference type="RefSeq" id="WP_072898682.1">
    <property type="nucleotide sequence ID" value="NZ_FQXB01000001.1"/>
</dbReference>
<reference evidence="1 2" key="1">
    <citation type="submission" date="2016-11" db="EMBL/GenBank/DDBJ databases">
        <authorList>
            <person name="Jaros S."/>
            <person name="Januszkiewicz K."/>
            <person name="Wedrychowicz H."/>
        </authorList>
    </citation>
    <scope>NUCLEOTIDE SEQUENCE [LARGE SCALE GENOMIC DNA]</scope>
    <source>
        <strain evidence="1 2">DSM 28715</strain>
    </source>
</reference>
<dbReference type="PANTHER" id="PTHR11102:SF160">
    <property type="entry name" value="ERAD-ASSOCIATED E3 UBIQUITIN-PROTEIN LIGASE COMPONENT HRD3"/>
    <property type="match status" value="1"/>
</dbReference>
<dbReference type="Pfam" id="PF08238">
    <property type="entry name" value="Sel1"/>
    <property type="match status" value="2"/>
</dbReference>
<dbReference type="InterPro" id="IPR050767">
    <property type="entry name" value="Sel1_AlgK"/>
</dbReference>
<dbReference type="InterPro" id="IPR006597">
    <property type="entry name" value="Sel1-like"/>
</dbReference>
<accession>A0A1M5LET9</accession>
<dbReference type="EMBL" id="FQXB01000001">
    <property type="protein sequence ID" value="SHG63642.1"/>
    <property type="molecule type" value="Genomic_DNA"/>
</dbReference>
<dbReference type="STRING" id="1508389.SAMN05444003_0257"/>
<dbReference type="OrthoDB" id="5321503at2"/>
<name>A0A1M5LET9_9RHOB</name>
<dbReference type="PANTHER" id="PTHR11102">
    <property type="entry name" value="SEL-1-LIKE PROTEIN"/>
    <property type="match status" value="1"/>
</dbReference>
<dbReference type="AlphaFoldDB" id="A0A1M5LET9"/>
<sequence length="152" mass="17099">MAFLLFWAVPAQATMEEAKDLMEAGEFEAAKELFEVYARSGNADAEELIGVMYALGLGVEKDDVRAFDWYLRASLKGHAGAQSGIGWYYEVGRGMPEPDLVRAYLWYALSAIGGDVDAPDSLEELTPKLTPEQRAQAEKMIDDYRVWMYPFR</sequence>